<evidence type="ECO:0000313" key="2">
    <source>
        <dbReference type="Proteomes" id="UP000826656"/>
    </source>
</evidence>
<keyword evidence="2" id="KW-1185">Reference proteome</keyword>
<protein>
    <submittedName>
        <fullName evidence="1">Uncharacterized protein</fullName>
    </submittedName>
</protein>
<sequence length="118" mass="13486">METIARSPTEFRKVCYKEENKSRMYTAGWVIQVENSSQRQIVVLGVWLSQRNCFRCFCPCLFHRCAPSGTTIARSYRKNTGAIELRRFAFKKTDLECTELLVRTGSPSKLGTVAKLLA</sequence>
<accession>A0ABQ7WRI0</accession>
<gene>
    <name evidence="1" type="ORF">KY290_002768</name>
</gene>
<evidence type="ECO:0000313" key="1">
    <source>
        <dbReference type="EMBL" id="KAH0783170.1"/>
    </source>
</evidence>
<organism evidence="1 2">
    <name type="scientific">Solanum tuberosum</name>
    <name type="common">Potato</name>
    <dbReference type="NCBI Taxonomy" id="4113"/>
    <lineage>
        <taxon>Eukaryota</taxon>
        <taxon>Viridiplantae</taxon>
        <taxon>Streptophyta</taxon>
        <taxon>Embryophyta</taxon>
        <taxon>Tracheophyta</taxon>
        <taxon>Spermatophyta</taxon>
        <taxon>Magnoliopsida</taxon>
        <taxon>eudicotyledons</taxon>
        <taxon>Gunneridae</taxon>
        <taxon>Pentapetalae</taxon>
        <taxon>asterids</taxon>
        <taxon>lamiids</taxon>
        <taxon>Solanales</taxon>
        <taxon>Solanaceae</taxon>
        <taxon>Solanoideae</taxon>
        <taxon>Solaneae</taxon>
        <taxon>Solanum</taxon>
    </lineage>
</organism>
<dbReference type="EMBL" id="JAIVGD010000001">
    <property type="protein sequence ID" value="KAH0783170.1"/>
    <property type="molecule type" value="Genomic_DNA"/>
</dbReference>
<comment type="caution">
    <text evidence="1">The sequence shown here is derived from an EMBL/GenBank/DDBJ whole genome shotgun (WGS) entry which is preliminary data.</text>
</comment>
<proteinExistence type="predicted"/>
<name>A0ABQ7WRI0_SOLTU</name>
<dbReference type="Proteomes" id="UP000826656">
    <property type="component" value="Unassembled WGS sequence"/>
</dbReference>
<reference evidence="1 2" key="1">
    <citation type="journal article" date="2021" name="bioRxiv">
        <title>Chromosome-scale and haplotype-resolved genome assembly of a tetraploid potato cultivar.</title>
        <authorList>
            <person name="Sun H."/>
            <person name="Jiao W.-B."/>
            <person name="Krause K."/>
            <person name="Campoy J.A."/>
            <person name="Goel M."/>
            <person name="Folz-Donahue K."/>
            <person name="Kukat C."/>
            <person name="Huettel B."/>
            <person name="Schneeberger K."/>
        </authorList>
    </citation>
    <scope>NUCLEOTIDE SEQUENCE [LARGE SCALE GENOMIC DNA]</scope>
    <source>
        <strain evidence="1">SolTubOtavaFocal</strain>
        <tissue evidence="1">Leaves</tissue>
    </source>
</reference>